<proteinExistence type="predicted"/>
<comment type="caution">
    <text evidence="2">The sequence shown here is derived from an EMBL/GenBank/DDBJ whole genome shotgun (WGS) entry which is preliminary data.</text>
</comment>
<dbReference type="Proteomes" id="UP001596392">
    <property type="component" value="Unassembled WGS sequence"/>
</dbReference>
<dbReference type="InterPro" id="IPR023393">
    <property type="entry name" value="START-like_dom_sf"/>
</dbReference>
<evidence type="ECO:0008006" key="4">
    <source>
        <dbReference type="Google" id="ProtNLM"/>
    </source>
</evidence>
<dbReference type="SUPFAM" id="SSF55961">
    <property type="entry name" value="Bet v1-like"/>
    <property type="match status" value="1"/>
</dbReference>
<feature type="region of interest" description="Disordered" evidence="1">
    <location>
        <begin position="18"/>
        <end position="47"/>
    </location>
</feature>
<sequence>MFGHKRLAVIDLRQGRVRGQQARASGSGPTPAAERASAAAPDRVSGAAAPCRGSYALLERSLKTGGQDIVITIKGAGRGSVRLVVTTGVTLDAAPNEVWPLLTDSRMDRAPRCPVFVVGTPRPVACTLPGGVGGVGAQRECQAEQGVVHQRITRWEPAETLEFRMEETDLAFARWVTGIEERFQLVCQAGDRTRLTRTTTVAVRGAFPTLIALATSVGLKSVHRYVFTSWRRQCRSASHGPRRIQAA</sequence>
<organism evidence="2 3">
    <name type="scientific">Catellatospora aurea</name>
    <dbReference type="NCBI Taxonomy" id="1337874"/>
    <lineage>
        <taxon>Bacteria</taxon>
        <taxon>Bacillati</taxon>
        <taxon>Actinomycetota</taxon>
        <taxon>Actinomycetes</taxon>
        <taxon>Micromonosporales</taxon>
        <taxon>Micromonosporaceae</taxon>
        <taxon>Catellatospora</taxon>
    </lineage>
</organism>
<dbReference type="RefSeq" id="WP_376807220.1">
    <property type="nucleotide sequence ID" value="NZ_JBHTAC010000015.1"/>
</dbReference>
<evidence type="ECO:0000256" key="1">
    <source>
        <dbReference type="SAM" id="MobiDB-lite"/>
    </source>
</evidence>
<dbReference type="Gene3D" id="3.30.530.20">
    <property type="match status" value="1"/>
</dbReference>
<evidence type="ECO:0000313" key="2">
    <source>
        <dbReference type="EMBL" id="MFC7244157.1"/>
    </source>
</evidence>
<protein>
    <recommendedName>
        <fullName evidence="4">Polyketide cyclase/dehydrase/lipid transport protein</fullName>
    </recommendedName>
</protein>
<name>A0ABW2GVU4_9ACTN</name>
<evidence type="ECO:0000313" key="3">
    <source>
        <dbReference type="Proteomes" id="UP001596392"/>
    </source>
</evidence>
<dbReference type="EMBL" id="JBHTAC010000015">
    <property type="protein sequence ID" value="MFC7244157.1"/>
    <property type="molecule type" value="Genomic_DNA"/>
</dbReference>
<reference evidence="3" key="1">
    <citation type="journal article" date="2019" name="Int. J. Syst. Evol. Microbiol.">
        <title>The Global Catalogue of Microorganisms (GCM) 10K type strain sequencing project: providing services to taxonomists for standard genome sequencing and annotation.</title>
        <authorList>
            <consortium name="The Broad Institute Genomics Platform"/>
            <consortium name="The Broad Institute Genome Sequencing Center for Infectious Disease"/>
            <person name="Wu L."/>
            <person name="Ma J."/>
        </authorList>
    </citation>
    <scope>NUCLEOTIDE SEQUENCE [LARGE SCALE GENOMIC DNA]</scope>
    <source>
        <strain evidence="3">CGMCC 1.9106</strain>
    </source>
</reference>
<accession>A0ABW2GVU4</accession>
<gene>
    <name evidence="2" type="ORF">ACFQO7_16920</name>
</gene>
<keyword evidence="3" id="KW-1185">Reference proteome</keyword>